<evidence type="ECO:0000313" key="3">
    <source>
        <dbReference type="EMBL" id="KJP84964.1"/>
    </source>
</evidence>
<dbReference type="AlphaFoldDB" id="A0A0D9QDB2"/>
<name>A0A0D9QDB2_PLAFR</name>
<feature type="region of interest" description="Disordered" evidence="1">
    <location>
        <begin position="195"/>
        <end position="264"/>
    </location>
</feature>
<keyword evidence="2" id="KW-0812">Transmembrane</keyword>
<protein>
    <submittedName>
        <fullName evidence="3">Uncharacterized protein</fullName>
    </submittedName>
</protein>
<keyword evidence="2" id="KW-1133">Transmembrane helix</keyword>
<feature type="compositionally biased region" description="Basic and acidic residues" evidence="1">
    <location>
        <begin position="223"/>
        <end position="264"/>
    </location>
</feature>
<feature type="region of interest" description="Disordered" evidence="1">
    <location>
        <begin position="76"/>
        <end position="96"/>
    </location>
</feature>
<feature type="transmembrane region" description="Helical" evidence="2">
    <location>
        <begin position="159"/>
        <end position="178"/>
    </location>
</feature>
<proteinExistence type="predicted"/>
<keyword evidence="4" id="KW-1185">Reference proteome</keyword>
<dbReference type="EMBL" id="KQ001768">
    <property type="protein sequence ID" value="KJP84964.1"/>
    <property type="molecule type" value="Genomic_DNA"/>
</dbReference>
<dbReference type="VEuPathDB" id="PlasmoDB:AK88_05403"/>
<dbReference type="Proteomes" id="UP000054561">
    <property type="component" value="Unassembled WGS sequence"/>
</dbReference>
<sequence>MTFLASTIGTSSGNGTSEYGTDVGTAAASTIATTSVSLSDATDVGKRGQRNFYDGQSTSRRMKNTVFDDMRRKLKSTDKVKKPQHKSKSSQDITAGDNCRRGLKKWTRCKMGRKAWLALILVLSVLYAFFMSSLGQSVLSGIFRMILGQAAFATFMGTYGAFILIVIVYFCVLICFCCSKTAKCVLDKIWKKKEKEEAPTETEKNEGEVNKKPAAPTPAAESQKPHVHEKKEESGESDVPSKPDVSNKRETSGVMEAPKKPEIA</sequence>
<dbReference type="OrthoDB" id="1918685at2759"/>
<gene>
    <name evidence="3" type="ORF">AK88_05403</name>
</gene>
<dbReference type="RefSeq" id="XP_012338428.1">
    <property type="nucleotide sequence ID" value="XM_012483005.1"/>
</dbReference>
<dbReference type="GeneID" id="24270717"/>
<accession>A0A0D9QDB2</accession>
<evidence type="ECO:0000256" key="1">
    <source>
        <dbReference type="SAM" id="MobiDB-lite"/>
    </source>
</evidence>
<feature type="transmembrane region" description="Helical" evidence="2">
    <location>
        <begin position="115"/>
        <end position="139"/>
    </location>
</feature>
<reference evidence="3 4" key="1">
    <citation type="submission" date="2014-03" db="EMBL/GenBank/DDBJ databases">
        <title>The Genome Sequence of Plasmodium fragile nilgiri.</title>
        <authorList>
            <consortium name="The Broad Institute Genomics Platform"/>
            <consortium name="The Broad Institute Genome Sequencing Center for Infectious Disease"/>
            <person name="Neafsey D."/>
            <person name="Duraisingh M."/>
            <person name="Young S.K."/>
            <person name="Zeng Q."/>
            <person name="Gargeya S."/>
            <person name="Abouelleil A."/>
            <person name="Alvarado L."/>
            <person name="Chapman S.B."/>
            <person name="Gainer-Dewar J."/>
            <person name="Goldberg J."/>
            <person name="Griggs A."/>
            <person name="Gujja S."/>
            <person name="Hansen M."/>
            <person name="Howarth C."/>
            <person name="Imamovic A."/>
            <person name="Larimer J."/>
            <person name="Pearson M."/>
            <person name="Poon T.W."/>
            <person name="Priest M."/>
            <person name="Roberts A."/>
            <person name="Saif S."/>
            <person name="Shea T."/>
            <person name="Sykes S."/>
            <person name="Wortman J."/>
            <person name="Nusbaum C."/>
            <person name="Birren B."/>
        </authorList>
    </citation>
    <scope>NUCLEOTIDE SEQUENCE [LARGE SCALE GENOMIC DNA]</scope>
    <source>
        <strain evidence="4">nilgiri</strain>
    </source>
</reference>
<feature type="compositionally biased region" description="Basic and acidic residues" evidence="1">
    <location>
        <begin position="195"/>
        <end position="211"/>
    </location>
</feature>
<evidence type="ECO:0000313" key="4">
    <source>
        <dbReference type="Proteomes" id="UP000054561"/>
    </source>
</evidence>
<organism evidence="3 4">
    <name type="scientific">Plasmodium fragile</name>
    <dbReference type="NCBI Taxonomy" id="5857"/>
    <lineage>
        <taxon>Eukaryota</taxon>
        <taxon>Sar</taxon>
        <taxon>Alveolata</taxon>
        <taxon>Apicomplexa</taxon>
        <taxon>Aconoidasida</taxon>
        <taxon>Haemosporida</taxon>
        <taxon>Plasmodiidae</taxon>
        <taxon>Plasmodium</taxon>
        <taxon>Plasmodium (Plasmodium)</taxon>
    </lineage>
</organism>
<evidence type="ECO:0000256" key="2">
    <source>
        <dbReference type="SAM" id="Phobius"/>
    </source>
</evidence>
<keyword evidence="2" id="KW-0472">Membrane</keyword>